<protein>
    <recommendedName>
        <fullName evidence="4">Reverse transcriptase RNase H-like domain-containing protein</fullName>
    </recommendedName>
</protein>
<feature type="compositionally biased region" description="Basic and acidic residues" evidence="1">
    <location>
        <begin position="147"/>
        <end position="157"/>
    </location>
</feature>
<feature type="compositionally biased region" description="Basic and acidic residues" evidence="1">
    <location>
        <begin position="171"/>
        <end position="185"/>
    </location>
</feature>
<evidence type="ECO:0008006" key="4">
    <source>
        <dbReference type="Google" id="ProtNLM"/>
    </source>
</evidence>
<feature type="compositionally biased region" description="Basic and acidic residues" evidence="1">
    <location>
        <begin position="120"/>
        <end position="136"/>
    </location>
</feature>
<reference evidence="2" key="1">
    <citation type="submission" date="2020-09" db="EMBL/GenBank/DDBJ databases">
        <title>Comparative genome analyses of four rice-infecting Rhizoctonia solani isolates reveal extensive enrichment of homogalacturonan modification genes.</title>
        <authorList>
            <person name="Lee D.-Y."/>
            <person name="Jeon J."/>
            <person name="Kim K.-T."/>
            <person name="Cheong K."/>
            <person name="Song H."/>
            <person name="Choi G."/>
            <person name="Ko J."/>
            <person name="Opiyo S.O."/>
            <person name="Zuo S."/>
            <person name="Madhav S."/>
            <person name="Lee Y.-H."/>
            <person name="Wang G.-L."/>
        </authorList>
    </citation>
    <scope>NUCLEOTIDE SEQUENCE</scope>
    <source>
        <strain evidence="2">AG1-IA YN-7</strain>
    </source>
</reference>
<proteinExistence type="predicted"/>
<name>A0A8H7H0E1_9AGAM</name>
<feature type="region of interest" description="Disordered" evidence="1">
    <location>
        <begin position="106"/>
        <end position="185"/>
    </location>
</feature>
<sequence length="185" mass="21060">MSEKLSQFNCTIKYIEGSKNVLADALLRMYSEDKKGTERAESKFVPDYKEEGIIRDARTRNPSVTQPVVTGMAAKVASESQTTLAGVQRNPERKRVALVCYNPEIPGRAGQRTRAPRNQGNERVKENWNPNIRDEFVGEQILEEDPRETKPNKREETSPASIELEGGSWADNKRDKWDLLDRSDH</sequence>
<evidence type="ECO:0000256" key="1">
    <source>
        <dbReference type="SAM" id="MobiDB-lite"/>
    </source>
</evidence>
<accession>A0A8H7H0E1</accession>
<dbReference type="AlphaFoldDB" id="A0A8H7H0E1"/>
<organism evidence="2 3">
    <name type="scientific">Rhizoctonia solani</name>
    <dbReference type="NCBI Taxonomy" id="456999"/>
    <lineage>
        <taxon>Eukaryota</taxon>
        <taxon>Fungi</taxon>
        <taxon>Dikarya</taxon>
        <taxon>Basidiomycota</taxon>
        <taxon>Agaricomycotina</taxon>
        <taxon>Agaricomycetes</taxon>
        <taxon>Cantharellales</taxon>
        <taxon>Ceratobasidiaceae</taxon>
        <taxon>Rhizoctonia</taxon>
    </lineage>
</organism>
<evidence type="ECO:0000313" key="3">
    <source>
        <dbReference type="Proteomes" id="UP000650582"/>
    </source>
</evidence>
<evidence type="ECO:0000313" key="2">
    <source>
        <dbReference type="EMBL" id="KAF8667213.1"/>
    </source>
</evidence>
<gene>
    <name evidence="2" type="ORF">RHS04_09335</name>
</gene>
<dbReference type="EMBL" id="JACYCC010000378">
    <property type="protein sequence ID" value="KAF8667213.1"/>
    <property type="molecule type" value="Genomic_DNA"/>
</dbReference>
<comment type="caution">
    <text evidence="2">The sequence shown here is derived from an EMBL/GenBank/DDBJ whole genome shotgun (WGS) entry which is preliminary data.</text>
</comment>
<dbReference type="Proteomes" id="UP000650582">
    <property type="component" value="Unassembled WGS sequence"/>
</dbReference>